<dbReference type="PANTHER" id="PTHR45756">
    <property type="entry name" value="PALMITOYLTRANSFERASE"/>
    <property type="match status" value="1"/>
</dbReference>
<dbReference type="SUPFAM" id="SSF57184">
    <property type="entry name" value="Growth factor receptor domain"/>
    <property type="match status" value="21"/>
</dbReference>
<keyword evidence="2" id="KW-1133">Transmembrane helix</keyword>
<dbReference type="SMART" id="SM00261">
    <property type="entry name" value="FU"/>
    <property type="match status" value="33"/>
</dbReference>
<dbReference type="InParanoid" id="Q228Z0"/>
<keyword evidence="1" id="KW-1015">Disulfide bond</keyword>
<evidence type="ECO:0000259" key="3">
    <source>
        <dbReference type="PROSITE" id="PS50050"/>
    </source>
</evidence>
<dbReference type="SMART" id="SM00181">
    <property type="entry name" value="EGF"/>
    <property type="match status" value="62"/>
</dbReference>
<dbReference type="OrthoDB" id="283575at2759"/>
<keyword evidence="2" id="KW-0472">Membrane</keyword>
<dbReference type="EMBL" id="GG662497">
    <property type="protein sequence ID" value="EAR81858.2"/>
    <property type="molecule type" value="Genomic_DNA"/>
</dbReference>
<sequence>MSCQLICDKSCEQCSTPNDPNGCISCHQGSYLSAQNQCLSCDQPCLSCQNSSNFCTLCPNGYQLDENNKCIIPQCPSGCQTCNLQNNNTVCISCNDQYYLDENKNCQKCQLPCQTCTGSAYSCTSCQDQNSYVLNSSNNTCQLKCQNNCSSCNYDNGQIYCIQCNPGYYIDSSSSCQQCISPCSSCKITASTCLSCIDNYVFVESNNSCSPICDSSCKTCSNPKDTQSCLSCFDGSFLDNNNQCQKCISPCQNCNQKGSNCLSCIQDYTFNATQNTCQPICDSSCNLCSLPLNSQSCLSCFDGFYLSNNQCFACQYPCATCLTSSSNCLTCQKDYIYQQQTNSCSPICYNSCKTCSLPLSSSSCLSCYDGFFLNNNNECQICQPPCQNCVISANTCQSCIQNYTLNVTQSLCFPICDPPCLTCNQPKNSSACLSCIDGFFLFNNQCLNCQSPCASCIDSSSNCLSCIENYTFIQSQNYCSPNCDPSCKTCSSPNNNQSCLSCDDGFYLTNDQCIQCQFPCLTCQNQSNNCQSCSVNYILDTLNNQCQPICDQTCKSCLLPLNSSSCLSCYEGFFFSNNQCLPCIPPCQTCQNSQKNCLSCEIGYNYNPLTNYCDPICDQTCQSCSLPYNKNACLSCFDGNFLLNNQCIPCQPPCLSCSNLSTCLSCQSSYIFNSDTNSCSLICPILCTSCQMSDLKVIQCLSCQDGFYVSQYQCLACQTPCKTCQGKQTNCLSCIENYTYSPSLNLCSPICDPSCKSCYSPYNSQSCLTCFDGDYLLNNECLSCQLPCKSCQNSSQTCLSCIDNYTFNQSTFDCSPVCDQSCYTCSYPLDSSSCLSCYNGFYLSNKQCLPCDSECSSCQITANNCTQCSDNYIFDEVEEVCLPICAQTCKTCTLPLMNNQCSSCFDGYYLNNYSCVPCQSPCQNCIDQSNCLSCLKDYSYNQQTNQCNLICPDLCQQCQFNKDNQIQCLVCIDGFYLNNQSCLKCSSPCLTCQFSSNNCLSCDSNYTFSNGLCLPNCDPKCKTCTLPNLSSACLTCQDGYYFDNNYCFPCQQPCQNCQYSPNNCLSCITNYIFNTNSNSCSPICDVTCQTCSLPNNNLACLSCFDGYFLNSNQCIPCDSSCAKCQITSTNCIQCAKNYLADNQSNTCSPICDPLCKTCVKPLNKNSCLSCFDQYYLFNDECLQCSPPCLTCINTNLNCLSCIDNYIYNDSSNQCLPNCPQNCQNCTPNNIQSNTSSENSNFFICIQCQDGYFLDQNKNCQNCQQPCLNCQNQATNCTKCIQNYQLNAQNNLCIPQCDISCSTCSLPYDLNSCLSCFDGFYLKSGQCLQCTQPCKSCQFNDTYCTSCIQYYGLNSATNSCYLLCPIGCKECNNLNNQSSCISCIDGYYLTNGQCLPCQSPCSTCENDAQNCLTCIKYYKLVSDSQRSYCSPVCDISCQTCTAPNDFRQCMSCIEGYYLYQNSCLSCSFPCQSCEGSPSNCLSCVQWHSLDPSSNTCNLTCPTECTSCFDSSSKTICQECIDGYYLSEGVCKQCQFPCQNCLNVTSCFSCQENYTYDEQNQTCNPICHSSCKTCSFPKKQNACLECNDGYFLAKNRCIPCSSSCATCDTTGNKCLTCAEGYVYSSIYNSCQFICNPSCKTCLPESPNSCLTCKTGYYQIGNMCIKCESPCATCADQSTNCLSCITNYVYDQITRTCFPQCFPTCSACITPNNNFSCTKCKDGYYLSAFNQCLPCSPPCLTCSINANKCLSCIETYKFDSQFKICMIICDSSCATCTQPLKSTSCSSCNDQRVLINNQCLPCQPPCATCAKTTTNCTSCLQNYTLNPQTNTCKSLCHQNCKTCLHPYSDTSCSSCYDGYYLNNINQCLQCQSPCQNCQKVAIQCKSCIDGYILNQSTLECVLNCDKSCKTCFSPQNSNACTSCPDGFYLINNSCKNCDFPCQTCQISPQECLSCFNNYKLENVLKQCTPICDISCKSCYQPQDPSQCIECAFGYFLNSQNKCQICESPCSSCVDNPSNCISCLETYYSIPLNGICIKMNCDETCFTCSKDNDRQACIKCKEGFVKLGNLCEKCESPCQACIQSQIQCTSCIANYKLKKNKCYFNCHSSCNTCQNQSPQEDKCTSCFEGYFLDGNQIGRCVKCNQNCAICSNFHTCLVCQEGYLQIQGVCQMDCHYSCLTCRKPNSKLDCLSCDSSKILIQNSCQRCPNGQFPSQNYNTCLNCVQNCQICSSLSSCSQCLSGYFLDQNMQCQKIECHYSCQLCTGNSYSECLQCNETRKLVPLEPSSQIHLCECREGYSENNQSKCQHSQIQQNLQHAFGISALVVYSLTTLLSISDLNPVILFGLVELNQSLSYMSFINDIPALGFDQMMNLLSYNQITNLFDFSYFSENNSGYYNLRILESNQKNNLNKRVNTVYNNSTDSIANKKVKMNPKLIIFLEQSFTYLSSVILITLNASALVLACLFSYFKVKDQYKGIIKIKRIFCISLPLLVLYFTSQDLALLVFNQFQSFIYSNKQDVTDSILQYLKVLQNDQKYQQSLAEITIKNDCNNQNKNTSQPANLENSPQAKNEFFDARKEIYQDKKENIFANNEISTEKNENLETKNQNQLKKSDSIFSQNENQPLQEQSQNNKKQKIFSNVEFQMFKTEKLSEQINDQIFKSDIQFTKNESIKQKSESQKDDLNIQNLTKTISIESKQEEPCQFATIQNMISKLIKTRILILLLSK</sequence>
<dbReference type="InterPro" id="IPR000742">
    <property type="entry name" value="EGF"/>
</dbReference>
<evidence type="ECO:0000256" key="2">
    <source>
        <dbReference type="SAM" id="Phobius"/>
    </source>
</evidence>
<dbReference type="InterPro" id="IPR001368">
    <property type="entry name" value="TNFR/NGFR_Cys_rich_reg"/>
</dbReference>
<name>Q228Z0_TETTS</name>
<evidence type="ECO:0000313" key="5">
    <source>
        <dbReference type="Proteomes" id="UP000009168"/>
    </source>
</evidence>
<keyword evidence="5" id="KW-1185">Reference proteome</keyword>
<feature type="disulfide bond" evidence="1">
    <location>
        <begin position="183"/>
        <end position="196"/>
    </location>
</feature>
<dbReference type="InterPro" id="IPR006212">
    <property type="entry name" value="Furin_repeat"/>
</dbReference>
<dbReference type="eggNOG" id="KOG3525">
    <property type="taxonomic scope" value="Eukaryota"/>
</dbReference>
<reference evidence="5" key="1">
    <citation type="journal article" date="2006" name="PLoS Biol.">
        <title>Macronuclear genome sequence of the ciliate Tetrahymena thermophila, a model eukaryote.</title>
        <authorList>
            <person name="Eisen J.A."/>
            <person name="Coyne R.S."/>
            <person name="Wu M."/>
            <person name="Wu D."/>
            <person name="Thiagarajan M."/>
            <person name="Wortman J.R."/>
            <person name="Badger J.H."/>
            <person name="Ren Q."/>
            <person name="Amedeo P."/>
            <person name="Jones K.M."/>
            <person name="Tallon L.J."/>
            <person name="Delcher A.L."/>
            <person name="Salzberg S.L."/>
            <person name="Silva J.C."/>
            <person name="Haas B.J."/>
            <person name="Majoros W.H."/>
            <person name="Farzad M."/>
            <person name="Carlton J.M."/>
            <person name="Smith R.K. Jr."/>
            <person name="Garg J."/>
            <person name="Pearlman R.E."/>
            <person name="Karrer K.M."/>
            <person name="Sun L."/>
            <person name="Manning G."/>
            <person name="Elde N.C."/>
            <person name="Turkewitz A.P."/>
            <person name="Asai D.J."/>
            <person name="Wilkes D.E."/>
            <person name="Wang Y."/>
            <person name="Cai H."/>
            <person name="Collins K."/>
            <person name="Stewart B.A."/>
            <person name="Lee S.R."/>
            <person name="Wilamowska K."/>
            <person name="Weinberg Z."/>
            <person name="Ruzzo W.L."/>
            <person name="Wloga D."/>
            <person name="Gaertig J."/>
            <person name="Frankel J."/>
            <person name="Tsao C.-C."/>
            <person name="Gorovsky M.A."/>
            <person name="Keeling P.J."/>
            <person name="Waller R.F."/>
            <person name="Patron N.J."/>
            <person name="Cherry J.M."/>
            <person name="Stover N.A."/>
            <person name="Krieger C.J."/>
            <person name="del Toro C."/>
            <person name="Ryder H.F."/>
            <person name="Williamson S.C."/>
            <person name="Barbeau R.A."/>
            <person name="Hamilton E.P."/>
            <person name="Orias E."/>
        </authorList>
    </citation>
    <scope>NUCLEOTIDE SEQUENCE [LARGE SCALE GENOMIC DNA]</scope>
    <source>
        <strain evidence="5">SB210</strain>
    </source>
</reference>
<dbReference type="GeneID" id="7844701"/>
<dbReference type="InterPro" id="IPR009030">
    <property type="entry name" value="Growth_fac_rcpt_cys_sf"/>
</dbReference>
<dbReference type="PROSITE" id="PS50050">
    <property type="entry name" value="TNFR_NGFR_2"/>
    <property type="match status" value="1"/>
</dbReference>
<gene>
    <name evidence="4" type="ORF">TTHERM_01466260</name>
</gene>
<organism evidence="4 5">
    <name type="scientific">Tetrahymena thermophila (strain SB210)</name>
    <dbReference type="NCBI Taxonomy" id="312017"/>
    <lineage>
        <taxon>Eukaryota</taxon>
        <taxon>Sar</taxon>
        <taxon>Alveolata</taxon>
        <taxon>Ciliophora</taxon>
        <taxon>Intramacronucleata</taxon>
        <taxon>Oligohymenophorea</taxon>
        <taxon>Hymenostomatida</taxon>
        <taxon>Tetrahymenina</taxon>
        <taxon>Tetrahymenidae</taxon>
        <taxon>Tetrahymena</taxon>
    </lineage>
</organism>
<dbReference type="KEGG" id="tet:TTHERM_01466260"/>
<feature type="transmembrane region" description="Helical" evidence="2">
    <location>
        <begin position="2439"/>
        <end position="2464"/>
    </location>
</feature>
<feature type="transmembrane region" description="Helical" evidence="2">
    <location>
        <begin position="2476"/>
        <end position="2493"/>
    </location>
</feature>
<keyword evidence="2" id="KW-0812">Transmembrane</keyword>
<protein>
    <submittedName>
        <fullName evidence="4">Zinc finger lsd1 subclass family protein</fullName>
    </submittedName>
</protein>
<dbReference type="HOGENOM" id="CLU_226674_0_0_1"/>
<comment type="caution">
    <text evidence="1">Lacks conserved residue(s) required for the propagation of feature annotation.</text>
</comment>
<dbReference type="InterPro" id="IPR053215">
    <property type="entry name" value="TKL_Ser/Thr_kinase"/>
</dbReference>
<dbReference type="RefSeq" id="XP_001029521.2">
    <property type="nucleotide sequence ID" value="XM_001029521.2"/>
</dbReference>
<dbReference type="Proteomes" id="UP000009168">
    <property type="component" value="Unassembled WGS sequence"/>
</dbReference>
<accession>Q228Z0</accession>
<proteinExistence type="predicted"/>
<dbReference type="Gene3D" id="2.10.220.10">
    <property type="entry name" value="Hormone Receptor, Insulin-like Growth Factor Receptor 1, Chain A, domain 2"/>
    <property type="match status" value="2"/>
</dbReference>
<dbReference type="PANTHER" id="PTHR45756:SF1">
    <property type="entry name" value="PROTEIN KINASE DOMAIN CONTAINING PROTEIN"/>
    <property type="match status" value="1"/>
</dbReference>
<evidence type="ECO:0000313" key="4">
    <source>
        <dbReference type="EMBL" id="EAR81858.2"/>
    </source>
</evidence>
<evidence type="ECO:0000256" key="1">
    <source>
        <dbReference type="PROSITE-ProRule" id="PRU00206"/>
    </source>
</evidence>
<feature type="disulfide bond" evidence="1">
    <location>
        <begin position="164"/>
        <end position="179"/>
    </location>
</feature>
<feature type="repeat" description="TNFR-Cys" evidence="1">
    <location>
        <begin position="163"/>
        <end position="209"/>
    </location>
</feature>
<feature type="domain" description="TNFR-Cys" evidence="3">
    <location>
        <begin position="163"/>
        <end position="209"/>
    </location>
</feature>